<keyword evidence="3" id="KW-1185">Reference proteome</keyword>
<gene>
    <name evidence="2" type="ORF">Celaphus_00009782</name>
</gene>
<dbReference type="Proteomes" id="UP000242450">
    <property type="component" value="Chromosome X"/>
</dbReference>
<comment type="caution">
    <text evidence="2">The sequence shown here is derived from an EMBL/GenBank/DDBJ whole genome shotgun (WGS) entry which is preliminary data.</text>
</comment>
<dbReference type="EMBL" id="MKHE01000034">
    <property type="protein sequence ID" value="OWJ99739.1"/>
    <property type="molecule type" value="Genomic_DNA"/>
</dbReference>
<sequence length="68" mass="7403">MAPGQDDPVPMSAVPALPGHGVHNMSHLMAPAKKEGEKKKGWSAINEVVAREYTINIHKRLREISSST</sequence>
<organism evidence="2 3">
    <name type="scientific">Cervus elaphus hippelaphus</name>
    <name type="common">European red deer</name>
    <dbReference type="NCBI Taxonomy" id="46360"/>
    <lineage>
        <taxon>Eukaryota</taxon>
        <taxon>Metazoa</taxon>
        <taxon>Chordata</taxon>
        <taxon>Craniata</taxon>
        <taxon>Vertebrata</taxon>
        <taxon>Euteleostomi</taxon>
        <taxon>Mammalia</taxon>
        <taxon>Eutheria</taxon>
        <taxon>Laurasiatheria</taxon>
        <taxon>Artiodactyla</taxon>
        <taxon>Ruminantia</taxon>
        <taxon>Pecora</taxon>
        <taxon>Cervidae</taxon>
        <taxon>Cervinae</taxon>
        <taxon>Cervus</taxon>
    </lineage>
</organism>
<reference evidence="2 3" key="1">
    <citation type="journal article" date="2018" name="Mol. Genet. Genomics">
        <title>The red deer Cervus elaphus genome CerEla1.0: sequencing, annotating, genes, and chromosomes.</title>
        <authorList>
            <person name="Bana N.A."/>
            <person name="Nyiri A."/>
            <person name="Nagy J."/>
            <person name="Frank K."/>
            <person name="Nagy T."/>
            <person name="Steger V."/>
            <person name="Schiller M."/>
            <person name="Lakatos P."/>
            <person name="Sugar L."/>
            <person name="Horn P."/>
            <person name="Barta E."/>
            <person name="Orosz L."/>
        </authorList>
    </citation>
    <scope>NUCLEOTIDE SEQUENCE [LARGE SCALE GENOMIC DNA]</scope>
    <source>
        <strain evidence="2">Hungarian</strain>
    </source>
</reference>
<accession>A0A212C146</accession>
<evidence type="ECO:0000313" key="2">
    <source>
        <dbReference type="EMBL" id="OWJ99739.1"/>
    </source>
</evidence>
<proteinExistence type="predicted"/>
<evidence type="ECO:0000313" key="3">
    <source>
        <dbReference type="Proteomes" id="UP000242450"/>
    </source>
</evidence>
<evidence type="ECO:0000256" key="1">
    <source>
        <dbReference type="SAM" id="MobiDB-lite"/>
    </source>
</evidence>
<name>A0A212C146_CEREH</name>
<dbReference type="AlphaFoldDB" id="A0A212C146"/>
<feature type="region of interest" description="Disordered" evidence="1">
    <location>
        <begin position="1"/>
        <end position="24"/>
    </location>
</feature>
<protein>
    <submittedName>
        <fullName evidence="2">Uncharacterized protein</fullName>
    </submittedName>
</protein>